<dbReference type="WBParaSite" id="MhA1_Contig116.frz3.gene24">
    <property type="protein sequence ID" value="MhA1_Contig116.frz3.gene24"/>
    <property type="gene ID" value="MhA1_Contig116.frz3.gene24"/>
</dbReference>
<keyword evidence="2" id="KW-1185">Reference proteome</keyword>
<sequence length="211" mass="23179">MAGQEEALPNSPSSSISSRNSHNSENPTLNMYPVYGAMTLQQLLDHIRDGIMRGSNVLTMTSGGDPTLVIYQRGYIERYLDLPVAQAVRQIELDSYEVQDGGDNQIPRKAKRVGNAIEFSSICEKCEDTSLVESGVDILRHQICQHISVGKSSKIAKVPCANRRAKVIGRLVRRFSKPTRIGKRICFTAVCAGSSTGVIWSPDAEPEAQEE</sequence>
<organism evidence="2 3">
    <name type="scientific">Meloidogyne hapla</name>
    <name type="common">Root-knot nematode worm</name>
    <dbReference type="NCBI Taxonomy" id="6305"/>
    <lineage>
        <taxon>Eukaryota</taxon>
        <taxon>Metazoa</taxon>
        <taxon>Ecdysozoa</taxon>
        <taxon>Nematoda</taxon>
        <taxon>Chromadorea</taxon>
        <taxon>Rhabditida</taxon>
        <taxon>Tylenchina</taxon>
        <taxon>Tylenchomorpha</taxon>
        <taxon>Tylenchoidea</taxon>
        <taxon>Meloidogynidae</taxon>
        <taxon>Meloidogyninae</taxon>
        <taxon>Meloidogyne</taxon>
    </lineage>
</organism>
<feature type="compositionally biased region" description="Low complexity" evidence="1">
    <location>
        <begin position="10"/>
        <end position="26"/>
    </location>
</feature>
<reference evidence="3" key="1">
    <citation type="submission" date="2016-11" db="UniProtKB">
        <authorList>
            <consortium name="WormBaseParasite"/>
        </authorList>
    </citation>
    <scope>IDENTIFICATION</scope>
</reference>
<feature type="region of interest" description="Disordered" evidence="1">
    <location>
        <begin position="1"/>
        <end position="28"/>
    </location>
</feature>
<evidence type="ECO:0000313" key="2">
    <source>
        <dbReference type="Proteomes" id="UP000095281"/>
    </source>
</evidence>
<accession>A0A1I8B067</accession>
<dbReference type="AlphaFoldDB" id="A0A1I8B067"/>
<proteinExistence type="predicted"/>
<evidence type="ECO:0000256" key="1">
    <source>
        <dbReference type="SAM" id="MobiDB-lite"/>
    </source>
</evidence>
<dbReference type="Proteomes" id="UP000095281">
    <property type="component" value="Unplaced"/>
</dbReference>
<name>A0A1I8B067_MELHA</name>
<evidence type="ECO:0000313" key="3">
    <source>
        <dbReference type="WBParaSite" id="MhA1_Contig116.frz3.gene24"/>
    </source>
</evidence>
<protein>
    <submittedName>
        <fullName evidence="3">C2H2-type domain-containing protein</fullName>
    </submittedName>
</protein>